<evidence type="ECO:0000313" key="2">
    <source>
        <dbReference type="Proteomes" id="UP000622533"/>
    </source>
</evidence>
<reference evidence="1" key="1">
    <citation type="submission" date="2020-10" db="EMBL/GenBank/DDBJ databases">
        <authorList>
            <person name="Castelo-Branco R."/>
            <person name="Eusebio N."/>
            <person name="Adriana R."/>
            <person name="Vieira A."/>
            <person name="Brugerolle De Fraissinette N."/>
            <person name="Rezende De Castro R."/>
            <person name="Schneider M.P."/>
            <person name="Vasconcelos V."/>
            <person name="Leao P.N."/>
        </authorList>
    </citation>
    <scope>NUCLEOTIDE SEQUENCE</scope>
    <source>
        <strain evidence="1">LEGE 12446</strain>
    </source>
</reference>
<sequence length="78" mass="8803">MSLAGLRIVLLEPASPFNAGAIARVTKNFKIYHLVIVNLQCVQSAPKPTMPRITLEVSEELSQQLAERHRLRPVKKRE</sequence>
<organism evidence="1 2">
    <name type="scientific">Desmonostoc muscorum LEGE 12446</name>
    <dbReference type="NCBI Taxonomy" id="1828758"/>
    <lineage>
        <taxon>Bacteria</taxon>
        <taxon>Bacillati</taxon>
        <taxon>Cyanobacteriota</taxon>
        <taxon>Cyanophyceae</taxon>
        <taxon>Nostocales</taxon>
        <taxon>Nostocaceae</taxon>
        <taxon>Desmonostoc</taxon>
    </lineage>
</organism>
<dbReference type="SUPFAM" id="SSF75217">
    <property type="entry name" value="alpha/beta knot"/>
    <property type="match status" value="1"/>
</dbReference>
<dbReference type="Gene3D" id="3.40.1280.10">
    <property type="match status" value="1"/>
</dbReference>
<dbReference type="InterPro" id="IPR029028">
    <property type="entry name" value="Alpha/beta_knot_MTases"/>
</dbReference>
<accession>A0A8J7A9P0</accession>
<comment type="caution">
    <text evidence="1">The sequence shown here is derived from an EMBL/GenBank/DDBJ whole genome shotgun (WGS) entry which is preliminary data.</text>
</comment>
<protein>
    <submittedName>
        <fullName evidence="1">Uncharacterized protein</fullName>
    </submittedName>
</protein>
<evidence type="ECO:0000313" key="1">
    <source>
        <dbReference type="EMBL" id="MBE9022348.1"/>
    </source>
</evidence>
<keyword evidence="2" id="KW-1185">Reference proteome</keyword>
<name>A0A8J7A9P0_DESMC</name>
<dbReference type="Proteomes" id="UP000622533">
    <property type="component" value="Unassembled WGS sequence"/>
</dbReference>
<dbReference type="InterPro" id="IPR029026">
    <property type="entry name" value="tRNA_m1G_MTases_N"/>
</dbReference>
<gene>
    <name evidence="1" type="ORF">IQ276_07875</name>
</gene>
<proteinExistence type="predicted"/>
<dbReference type="EMBL" id="JADEXS010000074">
    <property type="protein sequence ID" value="MBE9022348.1"/>
    <property type="molecule type" value="Genomic_DNA"/>
</dbReference>
<dbReference type="AlphaFoldDB" id="A0A8J7A9P0"/>